<dbReference type="Proteomes" id="UP000039865">
    <property type="component" value="Unassembled WGS sequence"/>
</dbReference>
<feature type="compositionally biased region" description="Polar residues" evidence="1">
    <location>
        <begin position="60"/>
        <end position="72"/>
    </location>
</feature>
<reference evidence="2 3" key="1">
    <citation type="submission" date="2014-06" db="EMBL/GenBank/DDBJ databases">
        <authorList>
            <person name="Swart Estienne"/>
        </authorList>
    </citation>
    <scope>NUCLEOTIDE SEQUENCE [LARGE SCALE GENOMIC DNA]</scope>
    <source>
        <strain evidence="2 3">130c</strain>
    </source>
</reference>
<gene>
    <name evidence="2" type="primary">Contig14681.g15638</name>
    <name evidence="2" type="ORF">STYLEM_2604</name>
</gene>
<sequence>MQNIIRQSIGGVKNILGNIVTFVTGNNDESNDQDSYASSCEEIDCKSDCSQCDSNNRSISMVSSKNSHTNHGLRNDDEDKENMPNQSTKRRKHNHNLKNDSQDCKHIFLSNDRQSNLSNLLRELNQSSDNQQTENILQEVTNQNKQIISSSKKRKFDMISSSNEQGKNKPQAYRIKPSGQPFNIYEKENEQLRFKAQPLQNLSTMNIFSQNSDQQVQQLQQNFENIWLTQSFDVQYMSDVKDKLKLKSLKIAFINKFDNLKKQKEGSMNQTIGSLNVQQSAFLKQKYDYQGSQNQIQVISLDEMQSSKMNIWKAYENIVEFYFVKSNQFYLEENSNIFNDSMMSSKDPDYFNFSQSINANKNYIECLLKSICQIHYSKQFYHKHDDEKVLIRNKNAGYQLTQSQLSRLLQNKKFDEGLYNAYMRLINFRTNLLGEKTIICLDTLQYSIIDNYLKKDQVHGKELKILQLLRAKVFNFLAVPIFNKASNSLIIFDTKIKEVFLLHDGGFSQEEISSIFGQIQRILILSGESSKWVENLYHFNQTQQIHQDYDPLLSLCITIENLALVSDVKNLLVLDFEFIEVTRRKVLIELIFGKILTQVN</sequence>
<protein>
    <submittedName>
        <fullName evidence="2">Uncharacterized protein</fullName>
    </submittedName>
</protein>
<dbReference type="EMBL" id="CCKQ01002519">
    <property type="protein sequence ID" value="CDW73621.1"/>
    <property type="molecule type" value="Genomic_DNA"/>
</dbReference>
<evidence type="ECO:0000313" key="3">
    <source>
        <dbReference type="Proteomes" id="UP000039865"/>
    </source>
</evidence>
<dbReference type="AlphaFoldDB" id="A0A077ZYL3"/>
<feature type="region of interest" description="Disordered" evidence="1">
    <location>
        <begin position="60"/>
        <end position="101"/>
    </location>
</feature>
<proteinExistence type="predicted"/>
<keyword evidence="3" id="KW-1185">Reference proteome</keyword>
<name>A0A077ZYL3_STYLE</name>
<dbReference type="InParanoid" id="A0A077ZYL3"/>
<accession>A0A077ZYL3</accession>
<evidence type="ECO:0000313" key="2">
    <source>
        <dbReference type="EMBL" id="CDW73621.1"/>
    </source>
</evidence>
<organism evidence="2 3">
    <name type="scientific">Stylonychia lemnae</name>
    <name type="common">Ciliate</name>
    <dbReference type="NCBI Taxonomy" id="5949"/>
    <lineage>
        <taxon>Eukaryota</taxon>
        <taxon>Sar</taxon>
        <taxon>Alveolata</taxon>
        <taxon>Ciliophora</taxon>
        <taxon>Intramacronucleata</taxon>
        <taxon>Spirotrichea</taxon>
        <taxon>Stichotrichia</taxon>
        <taxon>Sporadotrichida</taxon>
        <taxon>Oxytrichidae</taxon>
        <taxon>Stylonychinae</taxon>
        <taxon>Stylonychia</taxon>
    </lineage>
</organism>
<evidence type="ECO:0000256" key="1">
    <source>
        <dbReference type="SAM" id="MobiDB-lite"/>
    </source>
</evidence>